<proteinExistence type="predicted"/>
<dbReference type="PANTHER" id="PTHR38116:SF1">
    <property type="entry name" value="BZIP DOMAIN-CONTAINING PROTEIN"/>
    <property type="match status" value="1"/>
</dbReference>
<name>A0ABZ2X175_9HYPO</name>
<sequence length="278" mass="32088">MLIDVMTQQVPTIPVQQLPQLAELRSVEEDWTGSTGPAKRRKLQNRLNQRARRRRQRNEEQSLQQYNAVPTMPSMLCLIGRPEHRELLAKFAEQALESYRLGIPNVIHLTDTIRFNVFHAFVRNAQVLGFDDDWLTYEATSPFNKQGPLQLTAPSPQYYPVSMRPTPLQVLVEHHPWIDFFPCPRMRDNLLRVVFEHGEDAFDEDALCHDITDGGAAAGIESAAMITWADSWSPEGWEVTEMFLEKWSWLLHGCVELQTSTNTWRNRRGMSDLRFPGC</sequence>
<evidence type="ECO:0008006" key="4">
    <source>
        <dbReference type="Google" id="ProtNLM"/>
    </source>
</evidence>
<reference evidence="2 3" key="1">
    <citation type="submission" date="2024-04" db="EMBL/GenBank/DDBJ databases">
        <title>Complete genome sequence of Fusarium acuminatum.</title>
        <authorList>
            <person name="Lan B."/>
        </authorList>
    </citation>
    <scope>NUCLEOTIDE SEQUENCE [LARGE SCALE GENOMIC DNA]</scope>
    <source>
        <strain evidence="2">1A</strain>
    </source>
</reference>
<evidence type="ECO:0000256" key="1">
    <source>
        <dbReference type="SAM" id="MobiDB-lite"/>
    </source>
</evidence>
<accession>A0ABZ2X175</accession>
<keyword evidence="3" id="KW-1185">Reference proteome</keyword>
<evidence type="ECO:0000313" key="3">
    <source>
        <dbReference type="Proteomes" id="UP001489902"/>
    </source>
</evidence>
<dbReference type="Proteomes" id="UP001489902">
    <property type="component" value="Chromosome 4"/>
</dbReference>
<evidence type="ECO:0000313" key="2">
    <source>
        <dbReference type="EMBL" id="WZH45832.1"/>
    </source>
</evidence>
<feature type="compositionally biased region" description="Basic residues" evidence="1">
    <location>
        <begin position="38"/>
        <end position="56"/>
    </location>
</feature>
<dbReference type="EMBL" id="CP151263">
    <property type="protein sequence ID" value="WZH45832.1"/>
    <property type="molecule type" value="Genomic_DNA"/>
</dbReference>
<protein>
    <recommendedName>
        <fullName evidence="4">BZIP domain-containing protein</fullName>
    </recommendedName>
</protein>
<feature type="region of interest" description="Disordered" evidence="1">
    <location>
        <begin position="29"/>
        <end position="66"/>
    </location>
</feature>
<gene>
    <name evidence="2" type="ORF">QYS62_006900</name>
</gene>
<dbReference type="Pfam" id="PF11905">
    <property type="entry name" value="DUF3425"/>
    <property type="match status" value="1"/>
</dbReference>
<dbReference type="PANTHER" id="PTHR38116">
    <property type="entry name" value="CHROMOSOME 7, WHOLE GENOME SHOTGUN SEQUENCE"/>
    <property type="match status" value="1"/>
</dbReference>
<organism evidence="2 3">
    <name type="scientific">Fusarium acuminatum</name>
    <dbReference type="NCBI Taxonomy" id="5515"/>
    <lineage>
        <taxon>Eukaryota</taxon>
        <taxon>Fungi</taxon>
        <taxon>Dikarya</taxon>
        <taxon>Ascomycota</taxon>
        <taxon>Pezizomycotina</taxon>
        <taxon>Sordariomycetes</taxon>
        <taxon>Hypocreomycetidae</taxon>
        <taxon>Hypocreales</taxon>
        <taxon>Nectriaceae</taxon>
        <taxon>Fusarium</taxon>
        <taxon>Fusarium tricinctum species complex</taxon>
    </lineage>
</organism>
<dbReference type="InterPro" id="IPR021833">
    <property type="entry name" value="DUF3425"/>
</dbReference>